<dbReference type="AlphaFoldDB" id="A0A9P6D4Y5"/>
<evidence type="ECO:0000313" key="1">
    <source>
        <dbReference type="EMBL" id="KAF9491287.1"/>
    </source>
</evidence>
<proteinExistence type="predicted"/>
<keyword evidence="2" id="KW-1185">Reference proteome</keyword>
<evidence type="ECO:0000313" key="2">
    <source>
        <dbReference type="Proteomes" id="UP000807025"/>
    </source>
</evidence>
<comment type="caution">
    <text evidence="1">The sequence shown here is derived from an EMBL/GenBank/DDBJ whole genome shotgun (WGS) entry which is preliminary data.</text>
</comment>
<reference evidence="1" key="1">
    <citation type="submission" date="2020-11" db="EMBL/GenBank/DDBJ databases">
        <authorList>
            <consortium name="DOE Joint Genome Institute"/>
            <person name="Ahrendt S."/>
            <person name="Riley R."/>
            <person name="Andreopoulos W."/>
            <person name="Labutti K."/>
            <person name="Pangilinan J."/>
            <person name="Ruiz-Duenas F.J."/>
            <person name="Barrasa J.M."/>
            <person name="Sanchez-Garcia M."/>
            <person name="Camarero S."/>
            <person name="Miyauchi S."/>
            <person name="Serrano A."/>
            <person name="Linde D."/>
            <person name="Babiker R."/>
            <person name="Drula E."/>
            <person name="Ayuso-Fernandez I."/>
            <person name="Pacheco R."/>
            <person name="Padilla G."/>
            <person name="Ferreira P."/>
            <person name="Barriuso J."/>
            <person name="Kellner H."/>
            <person name="Castanera R."/>
            <person name="Alfaro M."/>
            <person name="Ramirez L."/>
            <person name="Pisabarro A.G."/>
            <person name="Kuo A."/>
            <person name="Tritt A."/>
            <person name="Lipzen A."/>
            <person name="He G."/>
            <person name="Yan M."/>
            <person name="Ng V."/>
            <person name="Cullen D."/>
            <person name="Martin F."/>
            <person name="Rosso M.-N."/>
            <person name="Henrissat B."/>
            <person name="Hibbett D."/>
            <person name="Martinez A.T."/>
            <person name="Grigoriev I.V."/>
        </authorList>
    </citation>
    <scope>NUCLEOTIDE SEQUENCE</scope>
    <source>
        <strain evidence="1">ATCC 90797</strain>
    </source>
</reference>
<accession>A0A9P6D4Y5</accession>
<protein>
    <submittedName>
        <fullName evidence="1">Uncharacterized protein</fullName>
    </submittedName>
</protein>
<name>A0A9P6D4Y5_PLEER</name>
<organism evidence="1 2">
    <name type="scientific">Pleurotus eryngii</name>
    <name type="common">Boletus of the steppes</name>
    <dbReference type="NCBI Taxonomy" id="5323"/>
    <lineage>
        <taxon>Eukaryota</taxon>
        <taxon>Fungi</taxon>
        <taxon>Dikarya</taxon>
        <taxon>Basidiomycota</taxon>
        <taxon>Agaricomycotina</taxon>
        <taxon>Agaricomycetes</taxon>
        <taxon>Agaricomycetidae</taxon>
        <taxon>Agaricales</taxon>
        <taxon>Pleurotineae</taxon>
        <taxon>Pleurotaceae</taxon>
        <taxon>Pleurotus</taxon>
    </lineage>
</organism>
<gene>
    <name evidence="1" type="ORF">BDN71DRAFT_1453268</name>
</gene>
<dbReference type="EMBL" id="MU154623">
    <property type="protein sequence ID" value="KAF9491287.1"/>
    <property type="molecule type" value="Genomic_DNA"/>
</dbReference>
<sequence>MQHLLCSPSCNNLGLIGWAGCLISSIARISRGVQSSTVDLSTWHLPQYLRQYVAERVLAPFERFPPAAALGRSRTSQPSKQRAVLESTRLLPRSVSLVIHPPNSRLSAYPLGWTDSAIYQERVHSSRRLILSS</sequence>
<dbReference type="Proteomes" id="UP000807025">
    <property type="component" value="Unassembled WGS sequence"/>
</dbReference>